<evidence type="ECO:0000313" key="3">
    <source>
        <dbReference type="Proteomes" id="UP001172778"/>
    </source>
</evidence>
<sequence length="309" mass="32759">MTINVNSSQAAYQQLVTDTSGDVSAKIDELAKGLSPEEAAKFHQIADAFMAQLAKLGDGIKLDEPEVNKNGSLEGLKGGLSSAQDGILTDIYAFMTLFTKMAQESRQSARIMREADLQSQINDLKEAAQKIRDAAQQRFVSAVVQGACQIGMGALQMGSAAASGYQMGKSISNSNNAADLKQGASSIKEAAKTDSSLKSEAANWTAASDKASANATKFSNSAEAYRMGGQGLGQLADGAGKIGAAYADKQAADEEAMRSELEASSKVHEAARDKDNELMQQMMDIIRDIRDKLAAIEQSNSETNRKIIS</sequence>
<dbReference type="RefSeq" id="WP_284099790.1">
    <property type="nucleotide sequence ID" value="NZ_JARRAF010000005.1"/>
</dbReference>
<dbReference type="NCBIfam" id="NF038055">
    <property type="entry name" value="T3SS_SctB_pilot"/>
    <property type="match status" value="1"/>
</dbReference>
<keyword evidence="1" id="KW-0175">Coiled coil</keyword>
<proteinExistence type="predicted"/>
<reference evidence="2" key="1">
    <citation type="submission" date="2023-03" db="EMBL/GenBank/DDBJ databases">
        <title>Chitinimonas shenzhenensis gen. nov., sp. nov., a novel member of family Burkholderiaceae isolated from activated sludge collected in Shen Zhen, China.</title>
        <authorList>
            <person name="Wang X."/>
        </authorList>
    </citation>
    <scope>NUCLEOTIDE SEQUENCE</scope>
    <source>
        <strain evidence="2">DQS-5</strain>
    </source>
</reference>
<dbReference type="EMBL" id="JARRAF010000005">
    <property type="protein sequence ID" value="MDK2123490.1"/>
    <property type="molecule type" value="Genomic_DNA"/>
</dbReference>
<name>A0ABT7DWF4_9NEIS</name>
<protein>
    <submittedName>
        <fullName evidence="2">Type III secretion system translocon subunit SctB</fullName>
    </submittedName>
</protein>
<evidence type="ECO:0000313" key="2">
    <source>
        <dbReference type="EMBL" id="MDK2123490.1"/>
    </source>
</evidence>
<organism evidence="2 3">
    <name type="scientific">Parachitinimonas caeni</name>
    <dbReference type="NCBI Taxonomy" id="3031301"/>
    <lineage>
        <taxon>Bacteria</taxon>
        <taxon>Pseudomonadati</taxon>
        <taxon>Pseudomonadota</taxon>
        <taxon>Betaproteobacteria</taxon>
        <taxon>Neisseriales</taxon>
        <taxon>Chitinibacteraceae</taxon>
        <taxon>Parachitinimonas</taxon>
    </lineage>
</organism>
<keyword evidence="3" id="KW-1185">Reference proteome</keyword>
<comment type="caution">
    <text evidence="2">The sequence shown here is derived from an EMBL/GenBank/DDBJ whole genome shotgun (WGS) entry which is preliminary data.</text>
</comment>
<feature type="coiled-coil region" evidence="1">
    <location>
        <begin position="279"/>
        <end position="306"/>
    </location>
</feature>
<evidence type="ECO:0000256" key="1">
    <source>
        <dbReference type="SAM" id="Coils"/>
    </source>
</evidence>
<gene>
    <name evidence="2" type="primary">sctB</name>
    <name evidence="2" type="ORF">PZA18_05445</name>
</gene>
<dbReference type="Proteomes" id="UP001172778">
    <property type="component" value="Unassembled WGS sequence"/>
</dbReference>
<accession>A0ABT7DWF4</accession>